<feature type="domain" description="RNA polymerase Rpb7-like N-terminal" evidence="8">
    <location>
        <begin position="9"/>
        <end position="64"/>
    </location>
</feature>
<evidence type="ECO:0000256" key="6">
    <source>
        <dbReference type="RuleBase" id="RU369086"/>
    </source>
</evidence>
<dbReference type="Gene3D" id="3.30.1490.120">
    <property type="entry name" value="RNA polymerase Rpb7-like, N-terminal domain"/>
    <property type="match status" value="1"/>
</dbReference>
<feature type="region of interest" description="Disordered" evidence="7">
    <location>
        <begin position="169"/>
        <end position="201"/>
    </location>
</feature>
<feature type="domain" description="RNA polymerase III subunit Rpc25" evidence="9">
    <location>
        <begin position="83"/>
        <end position="214"/>
    </location>
</feature>
<dbReference type="PANTHER" id="PTHR12709">
    <property type="entry name" value="DNA-DIRECTED RNA POLYMERASE II, III"/>
    <property type="match status" value="1"/>
</dbReference>
<evidence type="ECO:0000313" key="10">
    <source>
        <dbReference type="EMBL" id="KAL1583634.1"/>
    </source>
</evidence>
<comment type="function">
    <text evidence="6">DNA-dependent RNA polymerase which catalyzes the transcription of DNA into RNA using the four ribonucleoside triphosphates as substrates.</text>
</comment>
<comment type="similarity">
    <text evidence="2">Belongs to the eukaryotic RPB7/RPC8 RNA polymerase subunit family.</text>
</comment>
<evidence type="ECO:0000256" key="1">
    <source>
        <dbReference type="ARBA" id="ARBA00004123"/>
    </source>
</evidence>
<evidence type="ECO:0000313" key="11">
    <source>
        <dbReference type="Proteomes" id="UP000803884"/>
    </source>
</evidence>
<evidence type="ECO:0000256" key="2">
    <source>
        <dbReference type="ARBA" id="ARBA00009307"/>
    </source>
</evidence>
<evidence type="ECO:0000259" key="8">
    <source>
        <dbReference type="Pfam" id="PF03876"/>
    </source>
</evidence>
<dbReference type="CDD" id="cd04330">
    <property type="entry name" value="RNAP_III_Rpc25_N"/>
    <property type="match status" value="1"/>
</dbReference>
<dbReference type="GO" id="GO:0005666">
    <property type="term" value="C:RNA polymerase III complex"/>
    <property type="evidence" value="ECO:0007669"/>
    <property type="project" value="TreeGrafter"/>
</dbReference>
<dbReference type="RefSeq" id="XP_069226741.1">
    <property type="nucleotide sequence ID" value="XM_069376408.1"/>
</dbReference>
<dbReference type="GeneID" id="96009246"/>
<dbReference type="InterPro" id="IPR012340">
    <property type="entry name" value="NA-bd_OB-fold"/>
</dbReference>
<dbReference type="AlphaFoldDB" id="A0AB34KFF2"/>
<keyword evidence="11" id="KW-1185">Reference proteome</keyword>
<evidence type="ECO:0000256" key="7">
    <source>
        <dbReference type="SAM" id="MobiDB-lite"/>
    </source>
</evidence>
<keyword evidence="4 6" id="KW-0804">Transcription</keyword>
<dbReference type="Proteomes" id="UP000803884">
    <property type="component" value="Unassembled WGS sequence"/>
</dbReference>
<dbReference type="EMBL" id="JAAQHG020000033">
    <property type="protein sequence ID" value="KAL1583634.1"/>
    <property type="molecule type" value="Genomic_DNA"/>
</dbReference>
<proteinExistence type="inferred from homology"/>
<evidence type="ECO:0000256" key="3">
    <source>
        <dbReference type="ARBA" id="ARBA00022478"/>
    </source>
</evidence>
<keyword evidence="3 6" id="KW-0240">DNA-directed RNA polymerase</keyword>
<dbReference type="GO" id="GO:0006384">
    <property type="term" value="P:transcription initiation at RNA polymerase III promoter"/>
    <property type="evidence" value="ECO:0007669"/>
    <property type="project" value="TreeGrafter"/>
</dbReference>
<protein>
    <recommendedName>
        <fullName evidence="6">DNA-directed RNA polymerase subunit</fullName>
    </recommendedName>
</protein>
<organism evidence="10 11">
    <name type="scientific">Cladosporium halotolerans</name>
    <dbReference type="NCBI Taxonomy" id="1052096"/>
    <lineage>
        <taxon>Eukaryota</taxon>
        <taxon>Fungi</taxon>
        <taxon>Dikarya</taxon>
        <taxon>Ascomycota</taxon>
        <taxon>Pezizomycotina</taxon>
        <taxon>Dothideomycetes</taxon>
        <taxon>Dothideomycetidae</taxon>
        <taxon>Cladosporiales</taxon>
        <taxon>Cladosporiaceae</taxon>
        <taxon>Cladosporium</taxon>
    </lineage>
</organism>
<gene>
    <name evidence="10" type="ORF">WHR41_07804</name>
</gene>
<sequence length="243" mass="27196">MYVLVTLADVVQLPPSTFHLPSARAIEDWINTKYADKVLHKIGLCVGFHSLISCSEGLIGHGNGIVNVNVDFRMVVWRPFRGEILQGTIAQSDVKDGIWLSMDFFEDLQVPPSVLFDPSVYQQEGEDGVFVWRSENAEAENGYDEYFFDRNEKCLCRVEMEQWTDLSPQLAQQQQRFSAGGGGEEEEAAEEPRKQPYAVQASMMHSGLGPKLWWLGEDDLAQEAQDETAEGMDVDGGAEQETA</sequence>
<dbReference type="SUPFAM" id="SSF88798">
    <property type="entry name" value="N-terminal, heterodimerisation domain of RBP7 (RpoE)"/>
    <property type="match status" value="1"/>
</dbReference>
<comment type="caution">
    <text evidence="10">The sequence shown here is derived from an EMBL/GenBank/DDBJ whole genome shotgun (WGS) entry which is preliminary data.</text>
</comment>
<feature type="region of interest" description="Disordered" evidence="7">
    <location>
        <begin position="217"/>
        <end position="243"/>
    </location>
</feature>
<dbReference type="InterPro" id="IPR036898">
    <property type="entry name" value="RNA_pol_Rpb7-like_N_sf"/>
</dbReference>
<dbReference type="Gene3D" id="2.40.50.140">
    <property type="entry name" value="Nucleic acid-binding proteins"/>
    <property type="match status" value="1"/>
</dbReference>
<dbReference type="Pfam" id="PF03876">
    <property type="entry name" value="SHS2_Rpb7-N"/>
    <property type="match status" value="1"/>
</dbReference>
<reference evidence="10 11" key="1">
    <citation type="journal article" date="2020" name="Microbiol. Resour. Announc.">
        <title>Draft Genome Sequence of a Cladosporium Species Isolated from the Mesophotic Ascidian Didemnum maculosum.</title>
        <authorList>
            <person name="Gioti A."/>
            <person name="Siaperas R."/>
            <person name="Nikolaivits E."/>
            <person name="Le Goff G."/>
            <person name="Ouazzani J."/>
            <person name="Kotoulas G."/>
            <person name="Topakas E."/>
        </authorList>
    </citation>
    <scope>NUCLEOTIDE SEQUENCE [LARGE SCALE GENOMIC DNA]</scope>
    <source>
        <strain evidence="10 11">TM138-S3</strain>
    </source>
</reference>
<keyword evidence="5 6" id="KW-0539">Nucleus</keyword>
<evidence type="ECO:0000259" key="9">
    <source>
        <dbReference type="Pfam" id="PF08292"/>
    </source>
</evidence>
<dbReference type="GO" id="GO:0055029">
    <property type="term" value="C:nuclear DNA-directed RNA polymerase complex"/>
    <property type="evidence" value="ECO:0007669"/>
    <property type="project" value="UniProtKB-ARBA"/>
</dbReference>
<comment type="subcellular location">
    <subcellularLocation>
        <location evidence="1 6">Nucleus</location>
    </subcellularLocation>
</comment>
<dbReference type="InterPro" id="IPR005576">
    <property type="entry name" value="Rpb7-like_N"/>
</dbReference>
<evidence type="ECO:0000256" key="5">
    <source>
        <dbReference type="ARBA" id="ARBA00023242"/>
    </source>
</evidence>
<accession>A0AB34KFF2</accession>
<dbReference type="Pfam" id="PF08292">
    <property type="entry name" value="RNA_pol_Rbc25"/>
    <property type="match status" value="1"/>
</dbReference>
<dbReference type="PANTHER" id="PTHR12709:SF1">
    <property type="entry name" value="DNA-DIRECTED RNA POLYMERASE III SUBUNIT RPC8"/>
    <property type="match status" value="1"/>
</dbReference>
<name>A0AB34KFF2_9PEZI</name>
<dbReference type="InterPro" id="IPR045113">
    <property type="entry name" value="Rpb7-like"/>
</dbReference>
<dbReference type="InterPro" id="IPR013238">
    <property type="entry name" value="RNA_pol_III_Rbc25"/>
</dbReference>
<evidence type="ECO:0000256" key="4">
    <source>
        <dbReference type="ARBA" id="ARBA00023163"/>
    </source>
</evidence>